<proteinExistence type="predicted"/>
<dbReference type="EMBL" id="JAZDQT010000004">
    <property type="protein sequence ID" value="MEE1947244.1"/>
    <property type="molecule type" value="Genomic_DNA"/>
</dbReference>
<dbReference type="Proteomes" id="UP001336835">
    <property type="component" value="Unassembled WGS sequence"/>
</dbReference>
<dbReference type="RefSeq" id="WP_330109532.1">
    <property type="nucleotide sequence ID" value="NZ_JAZDQT010000004.1"/>
</dbReference>
<comment type="caution">
    <text evidence="1">The sequence shown here is derived from an EMBL/GenBank/DDBJ whole genome shotgun (WGS) entry which is preliminary data.</text>
</comment>
<sequence length="293" mass="33650">MLTIRSINLFTDWIGIVKAELENRGYSFTENDSYEVISIRYYNYLKRVIPVKPRQIIKSDIFNCPVALAPGLAALESKIQTGQDTFPHLSRKLKKLDERDDLLYDWGIYHLHLGTALENDGYMRRSGPVLFCLYDETHFYFLDVMPHGSWTKQELLRSIHRNWPHLIDDFRIKSNGLIRPEYNVTDDELGGLRGVNVNTIIEVEPGLIYASPGGGFTASGHSVEVMQRHWNNKENLEEFEGKIKADPEKLLKSVYGSDLSFISNPALSFKLVKVGGKYQLKELNNDFSMLLNF</sequence>
<reference evidence="1 2" key="1">
    <citation type="submission" date="2024-01" db="EMBL/GenBank/DDBJ databases">
        <title>Pedobacter sp. nov., isolated from fresh soil.</title>
        <authorList>
            <person name="Le N.T.T."/>
        </authorList>
    </citation>
    <scope>NUCLEOTIDE SEQUENCE [LARGE SCALE GENOMIC DNA]</scope>
    <source>
        <strain evidence="1 2">KR3-3</strain>
    </source>
</reference>
<keyword evidence="2" id="KW-1185">Reference proteome</keyword>
<organism evidence="1 2">
    <name type="scientific">Pedobacter albus</name>
    <dbReference type="NCBI Taxonomy" id="3113905"/>
    <lineage>
        <taxon>Bacteria</taxon>
        <taxon>Pseudomonadati</taxon>
        <taxon>Bacteroidota</taxon>
        <taxon>Sphingobacteriia</taxon>
        <taxon>Sphingobacteriales</taxon>
        <taxon>Sphingobacteriaceae</taxon>
        <taxon>Pedobacter</taxon>
    </lineage>
</organism>
<protein>
    <submittedName>
        <fullName evidence="1">Uncharacterized protein</fullName>
    </submittedName>
</protein>
<name>A0ABU7IDH4_9SPHI</name>
<evidence type="ECO:0000313" key="1">
    <source>
        <dbReference type="EMBL" id="MEE1947244.1"/>
    </source>
</evidence>
<evidence type="ECO:0000313" key="2">
    <source>
        <dbReference type="Proteomes" id="UP001336835"/>
    </source>
</evidence>
<accession>A0ABU7IDH4</accession>
<gene>
    <name evidence="1" type="ORF">VRU48_19110</name>
</gene>